<feature type="domain" description="Signal recognition particle SRP54 subunit M-domain" evidence="1">
    <location>
        <begin position="83"/>
        <end position="172"/>
    </location>
</feature>
<protein>
    <submittedName>
        <fullName evidence="2">Uncharacterized protein AlNc14C27G2640</fullName>
    </submittedName>
</protein>
<dbReference type="Gene3D" id="1.10.260.30">
    <property type="entry name" value="Signal recognition particle, SRP54 subunit, M-domain"/>
    <property type="match status" value="1"/>
</dbReference>
<accession>F0W708</accession>
<dbReference type="InterPro" id="IPR036891">
    <property type="entry name" value="Signal_recog_part_SRP54_M_sf"/>
</dbReference>
<dbReference type="GO" id="GO:0008312">
    <property type="term" value="F:7S RNA binding"/>
    <property type="evidence" value="ECO:0007669"/>
    <property type="project" value="InterPro"/>
</dbReference>
<dbReference type="Pfam" id="PF02978">
    <property type="entry name" value="SRP_SPB"/>
    <property type="match status" value="1"/>
</dbReference>
<name>F0W708_9STRA</name>
<dbReference type="GO" id="GO:0006614">
    <property type="term" value="P:SRP-dependent cotranslational protein targeting to membrane"/>
    <property type="evidence" value="ECO:0007669"/>
    <property type="project" value="InterPro"/>
</dbReference>
<gene>
    <name evidence="2" type="primary">AlNc14C27G2640</name>
    <name evidence="2" type="ORF">ALNC14_030460</name>
</gene>
<reference evidence="2" key="2">
    <citation type="submission" date="2011-02" db="EMBL/GenBank/DDBJ databases">
        <authorList>
            <person name="MacLean D."/>
        </authorList>
    </citation>
    <scope>NUCLEOTIDE SEQUENCE</scope>
</reference>
<dbReference type="InterPro" id="IPR004125">
    <property type="entry name" value="Signal_recog_particle_SRP54_M"/>
</dbReference>
<dbReference type="GO" id="GO:0048500">
    <property type="term" value="C:signal recognition particle"/>
    <property type="evidence" value="ECO:0007669"/>
    <property type="project" value="InterPro"/>
</dbReference>
<organism evidence="2">
    <name type="scientific">Albugo laibachii Nc14</name>
    <dbReference type="NCBI Taxonomy" id="890382"/>
    <lineage>
        <taxon>Eukaryota</taxon>
        <taxon>Sar</taxon>
        <taxon>Stramenopiles</taxon>
        <taxon>Oomycota</taxon>
        <taxon>Peronosporomycetes</taxon>
        <taxon>Albuginales</taxon>
        <taxon>Albuginaceae</taxon>
        <taxon>Albugo</taxon>
    </lineage>
</organism>
<dbReference type="HOGENOM" id="CLU_099265_0_0_1"/>
<evidence type="ECO:0000313" key="2">
    <source>
        <dbReference type="EMBL" id="CCA16903.1"/>
    </source>
</evidence>
<proteinExistence type="predicted"/>
<reference evidence="2" key="1">
    <citation type="journal article" date="2011" name="PLoS Biol.">
        <title>Gene gain and loss during evolution of obligate parasitism in the white rust pathogen of Arabidopsis thaliana.</title>
        <authorList>
            <person name="Kemen E."/>
            <person name="Gardiner A."/>
            <person name="Schultz-Larsen T."/>
            <person name="Kemen A.C."/>
            <person name="Balmuth A.L."/>
            <person name="Robert-Seilaniantz A."/>
            <person name="Bailey K."/>
            <person name="Holub E."/>
            <person name="Studholme D.J."/>
            <person name="Maclean D."/>
            <person name="Jones J.D."/>
        </authorList>
    </citation>
    <scope>NUCLEOTIDE SEQUENCE</scope>
</reference>
<sequence length="221" mass="25446">MQRIRSTGIWLLRRQSHGIGCGMLQPVTKCGIPEGVAGANQCREFGIFSSIKDKVSNKLEERNQAKAEDMYRNQIETLAKTLEFDLNVFLDFLKTQQKESGLGGWRSMLPGVNEMQQVQQLNSAITMIEAIDPEYRQNPNLLNGKVKRKLLEKISKSAEEMNNMLRYYEQINGLRLWLVRRMERGLPLPETQAETSRMVQLDPTGFPMKKIRAQAKKMRSR</sequence>
<evidence type="ECO:0000259" key="1">
    <source>
        <dbReference type="Pfam" id="PF02978"/>
    </source>
</evidence>
<dbReference type="AlphaFoldDB" id="F0W708"/>
<dbReference type="SUPFAM" id="SSF47446">
    <property type="entry name" value="Signal peptide-binding domain"/>
    <property type="match status" value="1"/>
</dbReference>
<dbReference type="EMBL" id="FR824072">
    <property type="protein sequence ID" value="CCA16903.1"/>
    <property type="molecule type" value="Genomic_DNA"/>
</dbReference>